<keyword evidence="5 8" id="KW-0812">Transmembrane</keyword>
<evidence type="ECO:0000256" key="7">
    <source>
        <dbReference type="ARBA" id="ARBA00023136"/>
    </source>
</evidence>
<evidence type="ECO:0000259" key="9">
    <source>
        <dbReference type="Pfam" id="PF12832"/>
    </source>
</evidence>
<comment type="subcellular location">
    <subcellularLocation>
        <location evidence="1">Cell inner membrane</location>
        <topology evidence="1">Multi-pass membrane protein</topology>
    </subcellularLocation>
</comment>
<dbReference type="PRINTS" id="PR01035">
    <property type="entry name" value="TCRTETA"/>
</dbReference>
<dbReference type="Gene3D" id="1.20.1250.20">
    <property type="entry name" value="MFS general substrate transporter like domains"/>
    <property type="match status" value="2"/>
</dbReference>
<keyword evidence="3" id="KW-1003">Cell membrane</keyword>
<evidence type="ECO:0000256" key="6">
    <source>
        <dbReference type="ARBA" id="ARBA00022989"/>
    </source>
</evidence>
<dbReference type="PANTHER" id="PTHR23522:SF10">
    <property type="entry name" value="3-PHENYLPROPIONIC ACID TRANSPORTER-RELATED"/>
    <property type="match status" value="1"/>
</dbReference>
<dbReference type="InterPro" id="IPR001958">
    <property type="entry name" value="Tet-R_TetA/multi-R_MdtG-like"/>
</dbReference>
<evidence type="ECO:0000256" key="3">
    <source>
        <dbReference type="ARBA" id="ARBA00022475"/>
    </source>
</evidence>
<feature type="transmembrane region" description="Helical" evidence="8">
    <location>
        <begin position="365"/>
        <end position="386"/>
    </location>
</feature>
<evidence type="ECO:0000256" key="5">
    <source>
        <dbReference type="ARBA" id="ARBA00022692"/>
    </source>
</evidence>
<evidence type="ECO:0000256" key="1">
    <source>
        <dbReference type="ARBA" id="ARBA00004429"/>
    </source>
</evidence>
<dbReference type="GO" id="GO:0005886">
    <property type="term" value="C:plasma membrane"/>
    <property type="evidence" value="ECO:0007669"/>
    <property type="project" value="UniProtKB-SubCell"/>
</dbReference>
<evidence type="ECO:0000313" key="10">
    <source>
        <dbReference type="EMBL" id="SNZ08913.1"/>
    </source>
</evidence>
<gene>
    <name evidence="10" type="ORF">SAMN06265368_1869</name>
</gene>
<feature type="domain" description="Major facilitator superfamily associated" evidence="9">
    <location>
        <begin position="11"/>
        <end position="365"/>
    </location>
</feature>
<proteinExistence type="predicted"/>
<accession>A0A285NJ20</accession>
<dbReference type="EMBL" id="OBEL01000001">
    <property type="protein sequence ID" value="SNZ08913.1"/>
    <property type="molecule type" value="Genomic_DNA"/>
</dbReference>
<dbReference type="Proteomes" id="UP000219439">
    <property type="component" value="Unassembled WGS sequence"/>
</dbReference>
<evidence type="ECO:0000313" key="11">
    <source>
        <dbReference type="Proteomes" id="UP000219439"/>
    </source>
</evidence>
<dbReference type="AlphaFoldDB" id="A0A285NJ20"/>
<reference evidence="10 11" key="1">
    <citation type="submission" date="2017-09" db="EMBL/GenBank/DDBJ databases">
        <authorList>
            <person name="Ehlers B."/>
            <person name="Leendertz F.H."/>
        </authorList>
    </citation>
    <scope>NUCLEOTIDE SEQUENCE [LARGE SCALE GENOMIC DNA]</scope>
    <source>
        <strain evidence="10 11">DSM 18289</strain>
    </source>
</reference>
<dbReference type="GO" id="GO:0015528">
    <property type="term" value="F:lactose:proton symporter activity"/>
    <property type="evidence" value="ECO:0007669"/>
    <property type="project" value="TreeGrafter"/>
</dbReference>
<feature type="transmembrane region" description="Helical" evidence="8">
    <location>
        <begin position="335"/>
        <end position="359"/>
    </location>
</feature>
<evidence type="ECO:0000256" key="2">
    <source>
        <dbReference type="ARBA" id="ARBA00022448"/>
    </source>
</evidence>
<sequence>MQMQRNSDYSWRMSVFFGGIFIPMGIYIPYFSLWLKDLGLSPQAIGLVLTIPLITRVIFTPIMGGLADKLGDRRLTLRIYSLFYFLTFAAILLSNSLVWIMMVMILSSLFQAAIVPVSDSLAMAGVRRLNLDYGRMRLWGSAAFILSNLVGGTIIATWSESSIIWMLVSGNCITALLSFLLPMDPRVEDGKTLAKTASFEWKDLKQFVQTGFWIILLATALLQASHSLLYGFGSIFWKEIGIGETQIGFLWAVSVIFEIVFFTFSKRLSIWLTWPRLLTIGAIGGIIRWGLFPLDLPVEGYFLLQILHAASFAASHLGTMFFLSEFVEDHLSGTAQGLLTMLSGLFMAAGTMIAGSLFAQWHGDAFYLMMALCLISLILIMLAKLVSIKKIGGQSSEFIEE</sequence>
<keyword evidence="2" id="KW-0813">Transport</keyword>
<dbReference type="InterPro" id="IPR024989">
    <property type="entry name" value="MFS_assoc_dom"/>
</dbReference>
<feature type="transmembrane region" description="Helical" evidence="8">
    <location>
        <begin position="249"/>
        <end position="265"/>
    </location>
</feature>
<dbReference type="Pfam" id="PF12832">
    <property type="entry name" value="MFS_1_like"/>
    <property type="match status" value="1"/>
</dbReference>
<protein>
    <submittedName>
        <fullName evidence="10">MFS transporter, PPP family, 3-phenylpropionic acid transporter</fullName>
    </submittedName>
</protein>
<organism evidence="10 11">
    <name type="scientific">Cohaesibacter gelatinilyticus</name>
    <dbReference type="NCBI Taxonomy" id="372072"/>
    <lineage>
        <taxon>Bacteria</taxon>
        <taxon>Pseudomonadati</taxon>
        <taxon>Pseudomonadota</taxon>
        <taxon>Alphaproteobacteria</taxon>
        <taxon>Hyphomicrobiales</taxon>
        <taxon>Cohaesibacteraceae</taxon>
    </lineage>
</organism>
<dbReference type="InterPro" id="IPR026032">
    <property type="entry name" value="HcaT-like"/>
</dbReference>
<feature type="transmembrane region" description="Helical" evidence="8">
    <location>
        <begin position="12"/>
        <end position="32"/>
    </location>
</feature>
<feature type="transmembrane region" description="Helical" evidence="8">
    <location>
        <begin position="212"/>
        <end position="237"/>
    </location>
</feature>
<dbReference type="PANTHER" id="PTHR23522">
    <property type="entry name" value="BLL5896 PROTEIN"/>
    <property type="match status" value="1"/>
</dbReference>
<dbReference type="PIRSF" id="PIRSF004925">
    <property type="entry name" value="HcaT"/>
    <property type="match status" value="1"/>
</dbReference>
<keyword evidence="7 8" id="KW-0472">Membrane</keyword>
<keyword evidence="11" id="KW-1185">Reference proteome</keyword>
<evidence type="ECO:0000256" key="4">
    <source>
        <dbReference type="ARBA" id="ARBA00022519"/>
    </source>
</evidence>
<feature type="transmembrane region" description="Helical" evidence="8">
    <location>
        <begin position="44"/>
        <end position="63"/>
    </location>
</feature>
<feature type="transmembrane region" description="Helical" evidence="8">
    <location>
        <begin position="300"/>
        <end position="323"/>
    </location>
</feature>
<feature type="transmembrane region" description="Helical" evidence="8">
    <location>
        <begin position="138"/>
        <end position="157"/>
    </location>
</feature>
<name>A0A285NJ20_9HYPH</name>
<feature type="transmembrane region" description="Helical" evidence="8">
    <location>
        <begin position="163"/>
        <end position="181"/>
    </location>
</feature>
<keyword evidence="4" id="KW-0997">Cell inner membrane</keyword>
<dbReference type="GO" id="GO:0030395">
    <property type="term" value="F:lactose binding"/>
    <property type="evidence" value="ECO:0007669"/>
    <property type="project" value="TreeGrafter"/>
</dbReference>
<dbReference type="RefSeq" id="WP_170956006.1">
    <property type="nucleotide sequence ID" value="NZ_OBEL01000001.1"/>
</dbReference>
<dbReference type="NCBIfam" id="NF037955">
    <property type="entry name" value="mfs"/>
    <property type="match status" value="1"/>
</dbReference>
<dbReference type="SUPFAM" id="SSF103473">
    <property type="entry name" value="MFS general substrate transporter"/>
    <property type="match status" value="1"/>
</dbReference>
<dbReference type="InterPro" id="IPR036259">
    <property type="entry name" value="MFS_trans_sf"/>
</dbReference>
<keyword evidence="6 8" id="KW-1133">Transmembrane helix</keyword>
<feature type="transmembrane region" description="Helical" evidence="8">
    <location>
        <begin position="75"/>
        <end position="93"/>
    </location>
</feature>
<evidence type="ECO:0000256" key="8">
    <source>
        <dbReference type="SAM" id="Phobius"/>
    </source>
</evidence>
<feature type="transmembrane region" description="Helical" evidence="8">
    <location>
        <begin position="277"/>
        <end position="294"/>
    </location>
</feature>